<keyword evidence="2" id="KW-0472">Membrane</keyword>
<feature type="compositionally biased region" description="Basic residues" evidence="1">
    <location>
        <begin position="15"/>
        <end position="25"/>
    </location>
</feature>
<comment type="caution">
    <text evidence="3">The sequence shown here is derived from an EMBL/GenBank/DDBJ whole genome shotgun (WGS) entry which is preliminary data.</text>
</comment>
<evidence type="ECO:0000313" key="4">
    <source>
        <dbReference type="Proteomes" id="UP000269708"/>
    </source>
</evidence>
<name>A0A3N4VDS3_9GAMM</name>
<accession>A0A3N4VDS3</accession>
<evidence type="ECO:0000256" key="1">
    <source>
        <dbReference type="SAM" id="MobiDB-lite"/>
    </source>
</evidence>
<sequence>MAITEERCARPAPVRPRRAGARIATSRRQRLHAALPRYLAAWTSAAALALLAHAFAPATA</sequence>
<dbReference type="AlphaFoldDB" id="A0A3N4VDS3"/>
<reference evidence="3 4" key="1">
    <citation type="submission" date="2018-11" db="EMBL/GenBank/DDBJ databases">
        <title>Genomic Encyclopedia of Type Strains, Phase IV (KMG-IV): sequencing the most valuable type-strain genomes for metagenomic binning, comparative biology and taxonomic classification.</title>
        <authorList>
            <person name="Goeker M."/>
        </authorList>
    </citation>
    <scope>NUCLEOTIDE SEQUENCE [LARGE SCALE GENOMIC DNA]</scope>
    <source>
        <strain evidence="3 4">DSM 25623</strain>
    </source>
</reference>
<protein>
    <submittedName>
        <fullName evidence="3">Uncharacterized protein</fullName>
    </submittedName>
</protein>
<keyword evidence="2" id="KW-0812">Transmembrane</keyword>
<proteinExistence type="predicted"/>
<dbReference type="EMBL" id="RKQN01000001">
    <property type="protein sequence ID" value="RPE81156.1"/>
    <property type="molecule type" value="Genomic_DNA"/>
</dbReference>
<keyword evidence="4" id="KW-1185">Reference proteome</keyword>
<keyword evidence="2" id="KW-1133">Transmembrane helix</keyword>
<feature type="transmembrane region" description="Helical" evidence="2">
    <location>
        <begin position="38"/>
        <end position="56"/>
    </location>
</feature>
<evidence type="ECO:0000256" key="2">
    <source>
        <dbReference type="SAM" id="Phobius"/>
    </source>
</evidence>
<gene>
    <name evidence="3" type="ORF">EDC50_0328</name>
</gene>
<organism evidence="3 4">
    <name type="scientific">Vulcaniibacterium tengchongense</name>
    <dbReference type="NCBI Taxonomy" id="1273429"/>
    <lineage>
        <taxon>Bacteria</taxon>
        <taxon>Pseudomonadati</taxon>
        <taxon>Pseudomonadota</taxon>
        <taxon>Gammaproteobacteria</taxon>
        <taxon>Lysobacterales</taxon>
        <taxon>Lysobacteraceae</taxon>
        <taxon>Vulcaniibacterium</taxon>
    </lineage>
</organism>
<evidence type="ECO:0000313" key="3">
    <source>
        <dbReference type="EMBL" id="RPE81156.1"/>
    </source>
</evidence>
<dbReference type="RefSeq" id="WP_123768732.1">
    <property type="nucleotide sequence ID" value="NZ_RKQN01000001.1"/>
</dbReference>
<feature type="region of interest" description="Disordered" evidence="1">
    <location>
        <begin position="1"/>
        <end position="25"/>
    </location>
</feature>
<dbReference type="Proteomes" id="UP000269708">
    <property type="component" value="Unassembled WGS sequence"/>
</dbReference>